<dbReference type="InterPro" id="IPR002885">
    <property type="entry name" value="PPR_rpt"/>
</dbReference>
<dbReference type="PANTHER" id="PTHR47926:SF497">
    <property type="entry name" value="TETRATRICOPEPTIDE-LIKE HELICAL DOMAIN SUPERFAMILY"/>
    <property type="match status" value="1"/>
</dbReference>
<dbReference type="PANTHER" id="PTHR47926">
    <property type="entry name" value="PENTATRICOPEPTIDE REPEAT-CONTAINING PROTEIN"/>
    <property type="match status" value="1"/>
</dbReference>
<feature type="repeat" description="PPR" evidence="2">
    <location>
        <begin position="270"/>
        <end position="300"/>
    </location>
</feature>
<keyword evidence="1" id="KW-0677">Repeat</keyword>
<evidence type="ECO:0000256" key="1">
    <source>
        <dbReference type="ARBA" id="ARBA00022737"/>
    </source>
</evidence>
<dbReference type="GO" id="GO:0009451">
    <property type="term" value="P:RNA modification"/>
    <property type="evidence" value="ECO:0007669"/>
    <property type="project" value="InterPro"/>
</dbReference>
<accession>A0A7J7CIT5</accession>
<dbReference type="SUPFAM" id="SSF48452">
    <property type="entry name" value="TPR-like"/>
    <property type="match status" value="1"/>
</dbReference>
<dbReference type="NCBIfam" id="TIGR00756">
    <property type="entry name" value="PPR"/>
    <property type="match status" value="5"/>
</dbReference>
<dbReference type="Pfam" id="PF13041">
    <property type="entry name" value="PPR_2"/>
    <property type="match status" value="2"/>
</dbReference>
<dbReference type="Pfam" id="PF01535">
    <property type="entry name" value="PPR"/>
    <property type="match status" value="5"/>
</dbReference>
<dbReference type="GO" id="GO:0003723">
    <property type="term" value="F:RNA binding"/>
    <property type="evidence" value="ECO:0007669"/>
    <property type="project" value="InterPro"/>
</dbReference>
<evidence type="ECO:0000256" key="2">
    <source>
        <dbReference type="PROSITE-ProRule" id="PRU00708"/>
    </source>
</evidence>
<name>A0A7J7CIT5_TRIWF</name>
<protein>
    <submittedName>
        <fullName evidence="3">Pentatricopeptide repeat-containing protein</fullName>
    </submittedName>
</protein>
<dbReference type="InParanoid" id="A0A7J7CIT5"/>
<reference evidence="3 4" key="1">
    <citation type="journal article" date="2020" name="Nat. Commun.">
        <title>Genome of Tripterygium wilfordii and identification of cytochrome P450 involved in triptolide biosynthesis.</title>
        <authorList>
            <person name="Tu L."/>
            <person name="Su P."/>
            <person name="Zhang Z."/>
            <person name="Gao L."/>
            <person name="Wang J."/>
            <person name="Hu T."/>
            <person name="Zhou J."/>
            <person name="Zhang Y."/>
            <person name="Zhao Y."/>
            <person name="Liu Y."/>
            <person name="Song Y."/>
            <person name="Tong Y."/>
            <person name="Lu Y."/>
            <person name="Yang J."/>
            <person name="Xu C."/>
            <person name="Jia M."/>
            <person name="Peters R.J."/>
            <person name="Huang L."/>
            <person name="Gao W."/>
        </authorList>
    </citation>
    <scope>NUCLEOTIDE SEQUENCE [LARGE SCALE GENOMIC DNA]</scope>
    <source>
        <strain evidence="4">cv. XIE 37</strain>
        <tissue evidence="3">Leaf</tissue>
    </source>
</reference>
<dbReference type="Proteomes" id="UP000593562">
    <property type="component" value="Unassembled WGS sequence"/>
</dbReference>
<dbReference type="Pfam" id="PF20431">
    <property type="entry name" value="E_motif"/>
    <property type="match status" value="1"/>
</dbReference>
<dbReference type="InterPro" id="IPR046960">
    <property type="entry name" value="PPR_At4g14850-like_plant"/>
</dbReference>
<feature type="repeat" description="PPR" evidence="2">
    <location>
        <begin position="301"/>
        <end position="335"/>
    </location>
</feature>
<keyword evidence="4" id="KW-1185">Reference proteome</keyword>
<comment type="caution">
    <text evidence="3">The sequence shown here is derived from an EMBL/GenBank/DDBJ whole genome shotgun (WGS) entry which is preliminary data.</text>
</comment>
<dbReference type="EMBL" id="JAAARO010000016">
    <property type="protein sequence ID" value="KAF5733965.1"/>
    <property type="molecule type" value="Genomic_DNA"/>
</dbReference>
<evidence type="ECO:0000313" key="4">
    <source>
        <dbReference type="Proteomes" id="UP000593562"/>
    </source>
</evidence>
<dbReference type="PROSITE" id="PS51375">
    <property type="entry name" value="PPR"/>
    <property type="match status" value="5"/>
</dbReference>
<sequence>MSHKTLQLLVNNCERLITLKQIHAKAISLGLLRNHHQGLACNILNTYAKVGSFQDAHNLFYYHIHHPDIVSFTCLINLYLNSRLPGRALSVFSQLVGSGLSPDGHSALAALLACGHGRGLLSGRIVHGMILKLQLGLIPFVGNGLIDMYSRNGEVGMAELVFRHMENKDIGSWNSLLNGFVLCDGLESARLVFDGMPLRNSITWNAMISGYARSKHPMRAFELFKRMKAEAVESSAITIVAVLSACASTGALYHGQAIHGLLNKIDTDKNVTVNNALMDMYSKGGSLDLAVKVFNAMVKKDAYSWTTMICGYAIYGSGNRALEVFSNMLESRVDPNEVTFLSLLMACSHAGLFAEGLRLFKIMIKSYGFKPKIEHYGSVVDLFGRAGLLEEAKEFIESMPINPDAVIWRTLLSSCLVHGNLKLAEMAGTKILELDPDDDGVYMLLWNFNYASNRLQDALKRRTMMRDRKVKKQPGCSWVEVNGIVEEFFAEEKVHHVFGKIHSTLKGIARNLKLDSEVLYLELQ</sequence>
<dbReference type="AlphaFoldDB" id="A0A7J7CIT5"/>
<feature type="repeat" description="PPR" evidence="2">
    <location>
        <begin position="68"/>
        <end position="102"/>
    </location>
</feature>
<feature type="repeat" description="PPR" evidence="2">
    <location>
        <begin position="200"/>
        <end position="234"/>
    </location>
</feature>
<proteinExistence type="predicted"/>
<dbReference type="Gene3D" id="1.25.40.10">
    <property type="entry name" value="Tetratricopeptide repeat domain"/>
    <property type="match status" value="3"/>
</dbReference>
<dbReference type="InterPro" id="IPR046848">
    <property type="entry name" value="E_motif"/>
</dbReference>
<organism evidence="3 4">
    <name type="scientific">Tripterygium wilfordii</name>
    <name type="common">Thunder God vine</name>
    <dbReference type="NCBI Taxonomy" id="458696"/>
    <lineage>
        <taxon>Eukaryota</taxon>
        <taxon>Viridiplantae</taxon>
        <taxon>Streptophyta</taxon>
        <taxon>Embryophyta</taxon>
        <taxon>Tracheophyta</taxon>
        <taxon>Spermatophyta</taxon>
        <taxon>Magnoliopsida</taxon>
        <taxon>eudicotyledons</taxon>
        <taxon>Gunneridae</taxon>
        <taxon>Pentapetalae</taxon>
        <taxon>rosids</taxon>
        <taxon>fabids</taxon>
        <taxon>Celastrales</taxon>
        <taxon>Celastraceae</taxon>
        <taxon>Tripterygium</taxon>
    </lineage>
</organism>
<dbReference type="OrthoDB" id="726582at2759"/>
<dbReference type="InterPro" id="IPR011990">
    <property type="entry name" value="TPR-like_helical_dom_sf"/>
</dbReference>
<evidence type="ECO:0000313" key="3">
    <source>
        <dbReference type="EMBL" id="KAF5733965.1"/>
    </source>
</evidence>
<feature type="repeat" description="PPR" evidence="2">
    <location>
        <begin position="336"/>
        <end position="371"/>
    </location>
</feature>
<gene>
    <name evidence="3" type="ORF">HS088_TW16G00406</name>
</gene>
<dbReference type="FunFam" id="1.25.40.10:FF:001093">
    <property type="entry name" value="Pentatricopeptide repeat-containing protein At2g34400"/>
    <property type="match status" value="1"/>
</dbReference>